<keyword evidence="2" id="KW-1133">Transmembrane helix</keyword>
<keyword evidence="2" id="KW-0472">Membrane</keyword>
<dbReference type="Pfam" id="PF07811">
    <property type="entry name" value="TadE"/>
    <property type="match status" value="1"/>
</dbReference>
<organism evidence="4 5">
    <name type="scientific">Streptomyces gulbargensis</name>
    <dbReference type="NCBI Taxonomy" id="364901"/>
    <lineage>
        <taxon>Bacteria</taxon>
        <taxon>Bacillati</taxon>
        <taxon>Actinomycetota</taxon>
        <taxon>Actinomycetes</taxon>
        <taxon>Kitasatosporales</taxon>
        <taxon>Streptomycetaceae</taxon>
        <taxon>Streptomyces</taxon>
    </lineage>
</organism>
<comment type="caution">
    <text evidence="4">The sequence shown here is derived from an EMBL/GenBank/DDBJ whole genome shotgun (WGS) entry which is preliminary data.</text>
</comment>
<proteinExistence type="predicted"/>
<evidence type="ECO:0000313" key="5">
    <source>
        <dbReference type="Proteomes" id="UP001501000"/>
    </source>
</evidence>
<evidence type="ECO:0000259" key="3">
    <source>
        <dbReference type="Pfam" id="PF07811"/>
    </source>
</evidence>
<feature type="transmembrane region" description="Helical" evidence="2">
    <location>
        <begin position="73"/>
        <end position="98"/>
    </location>
</feature>
<gene>
    <name evidence="4" type="ORF">GCM10022244_41470</name>
</gene>
<dbReference type="Proteomes" id="UP001501000">
    <property type="component" value="Unassembled WGS sequence"/>
</dbReference>
<feature type="compositionally biased region" description="Basic and acidic residues" evidence="1">
    <location>
        <begin position="10"/>
        <end position="20"/>
    </location>
</feature>
<feature type="region of interest" description="Disordered" evidence="1">
    <location>
        <begin position="1"/>
        <end position="66"/>
    </location>
</feature>
<evidence type="ECO:0000313" key="4">
    <source>
        <dbReference type="EMBL" id="GAA3928042.1"/>
    </source>
</evidence>
<reference evidence="5" key="1">
    <citation type="journal article" date="2019" name="Int. J. Syst. Evol. Microbiol.">
        <title>The Global Catalogue of Microorganisms (GCM) 10K type strain sequencing project: providing services to taxonomists for standard genome sequencing and annotation.</title>
        <authorList>
            <consortium name="The Broad Institute Genomics Platform"/>
            <consortium name="The Broad Institute Genome Sequencing Center for Infectious Disease"/>
            <person name="Wu L."/>
            <person name="Ma J."/>
        </authorList>
    </citation>
    <scope>NUCLEOTIDE SEQUENCE [LARGE SCALE GENOMIC DNA]</scope>
    <source>
        <strain evidence="5">JCM 16956</strain>
    </source>
</reference>
<accession>A0ABP7MQC2</accession>
<protein>
    <recommendedName>
        <fullName evidence="3">TadE-like domain-containing protein</fullName>
    </recommendedName>
</protein>
<dbReference type="InterPro" id="IPR012495">
    <property type="entry name" value="TadE-like_dom"/>
</dbReference>
<keyword evidence="2" id="KW-0812">Transmembrane</keyword>
<keyword evidence="5" id="KW-1185">Reference proteome</keyword>
<dbReference type="EMBL" id="BAABAJ010000013">
    <property type="protein sequence ID" value="GAA3928042.1"/>
    <property type="molecule type" value="Genomic_DNA"/>
</dbReference>
<evidence type="ECO:0000256" key="2">
    <source>
        <dbReference type="SAM" id="Phobius"/>
    </source>
</evidence>
<evidence type="ECO:0000256" key="1">
    <source>
        <dbReference type="SAM" id="MobiDB-lite"/>
    </source>
</evidence>
<name>A0ABP7MQC2_9ACTN</name>
<sequence length="186" mass="19414">MRARLTARPDTTRVRADRPGRPRVPRHRGPGALPRARRAPGPGGRGSSWARVLGGPGPRPRARRRGDRGQAALEYLGFLPLLLLVGLAGLQLGIAAYAAQQAGTAARAAARAASMTDDENAPDPGTAGRAAVSGWVDPSIDPVPADGEVTVTATVRIPSVVPFWDGFGTVKKTATMPLPATPEERP</sequence>
<feature type="region of interest" description="Disordered" evidence="1">
    <location>
        <begin position="114"/>
        <end position="133"/>
    </location>
</feature>
<feature type="domain" description="TadE-like" evidence="3">
    <location>
        <begin position="69"/>
        <end position="111"/>
    </location>
</feature>